<keyword evidence="2" id="KW-1185">Reference proteome</keyword>
<gene>
    <name evidence="1" type="ORF">C4D60_Mb06t28180</name>
</gene>
<dbReference type="EMBL" id="PYDT01000009">
    <property type="protein sequence ID" value="THU51169.1"/>
    <property type="molecule type" value="Genomic_DNA"/>
</dbReference>
<reference evidence="1 2" key="1">
    <citation type="journal article" date="2019" name="Nat. Plants">
        <title>Genome sequencing of Musa balbisiana reveals subgenome evolution and function divergence in polyploid bananas.</title>
        <authorList>
            <person name="Yao X."/>
        </authorList>
    </citation>
    <scope>NUCLEOTIDE SEQUENCE [LARGE SCALE GENOMIC DNA]</scope>
    <source>
        <strain evidence="2">cv. DH-PKW</strain>
        <tissue evidence="1">Leaves</tissue>
    </source>
</reference>
<comment type="caution">
    <text evidence="1">The sequence shown here is derived from an EMBL/GenBank/DDBJ whole genome shotgun (WGS) entry which is preliminary data.</text>
</comment>
<dbReference type="Proteomes" id="UP000317650">
    <property type="component" value="Chromosome 6"/>
</dbReference>
<proteinExistence type="predicted"/>
<protein>
    <submittedName>
        <fullName evidence="1">Uncharacterized protein</fullName>
    </submittedName>
</protein>
<accession>A0A4S8IRZ4</accession>
<organism evidence="1 2">
    <name type="scientific">Musa balbisiana</name>
    <name type="common">Banana</name>
    <dbReference type="NCBI Taxonomy" id="52838"/>
    <lineage>
        <taxon>Eukaryota</taxon>
        <taxon>Viridiplantae</taxon>
        <taxon>Streptophyta</taxon>
        <taxon>Embryophyta</taxon>
        <taxon>Tracheophyta</taxon>
        <taxon>Spermatophyta</taxon>
        <taxon>Magnoliopsida</taxon>
        <taxon>Liliopsida</taxon>
        <taxon>Zingiberales</taxon>
        <taxon>Musaceae</taxon>
        <taxon>Musa</taxon>
    </lineage>
</organism>
<sequence>MVLRIEVDHFSQKAADVHVRGPTLCHRLDRQLLELLCPLPPALCLLAAPHQLVHRLLYCFSLHECPLFLVDAAHCCSHRNPDPQHVHHQLLVDELLRKQRPGHHRHACAYPFQARVPSAVRHGPSDCLMVQNQQLRRPSPY</sequence>
<evidence type="ECO:0000313" key="2">
    <source>
        <dbReference type="Proteomes" id="UP000317650"/>
    </source>
</evidence>
<name>A0A4S8IRZ4_MUSBA</name>
<evidence type="ECO:0000313" key="1">
    <source>
        <dbReference type="EMBL" id="THU51169.1"/>
    </source>
</evidence>
<dbReference type="AlphaFoldDB" id="A0A4S8IRZ4"/>